<comment type="caution">
    <text evidence="3">The sequence shown here is derived from an EMBL/GenBank/DDBJ whole genome shotgun (WGS) entry which is preliminary data.</text>
</comment>
<organism evidence="3 4">
    <name type="scientific">Novacetimonas hansenii</name>
    <name type="common">Komagataeibacter hansenii</name>
    <dbReference type="NCBI Taxonomy" id="436"/>
    <lineage>
        <taxon>Bacteria</taxon>
        <taxon>Pseudomonadati</taxon>
        <taxon>Pseudomonadota</taxon>
        <taxon>Alphaproteobacteria</taxon>
        <taxon>Acetobacterales</taxon>
        <taxon>Acetobacteraceae</taxon>
        <taxon>Novacetimonas</taxon>
    </lineage>
</organism>
<evidence type="ECO:0000256" key="1">
    <source>
        <dbReference type="SAM" id="Coils"/>
    </source>
</evidence>
<reference evidence="3 4" key="1">
    <citation type="submission" date="2019-06" db="EMBL/GenBank/DDBJ databases">
        <title>Whole genome shotgun sequence of Komagataeibacter hansenii NBRC 14820.</title>
        <authorList>
            <person name="Hosoyama A."/>
            <person name="Uohara A."/>
            <person name="Ohji S."/>
            <person name="Ichikawa N."/>
        </authorList>
    </citation>
    <scope>NUCLEOTIDE SEQUENCE [LARGE SCALE GENOMIC DNA]</scope>
    <source>
        <strain evidence="3 4">NBRC 14820</strain>
    </source>
</reference>
<keyword evidence="2" id="KW-0472">Membrane</keyword>
<protein>
    <submittedName>
        <fullName evidence="3">Uncharacterized protein</fullName>
    </submittedName>
</protein>
<evidence type="ECO:0000313" key="4">
    <source>
        <dbReference type="Proteomes" id="UP000319478"/>
    </source>
</evidence>
<keyword evidence="1" id="KW-0175">Coiled coil</keyword>
<sequence length="138" mass="15750">MADDDDLAEVVGRHSHEINDNRRNISELREDFRQIELRVERSQEEQRRTFADFAGEMRGRWDEARKYDTEAARARDEKIGKVATQTDQILGGLLLIKWALAALAVPFLLGALTLLIEIVGALLGWGEFGTWVWHKAFG</sequence>
<keyword evidence="2" id="KW-0812">Transmembrane</keyword>
<dbReference type="RefSeq" id="WP_064478783.1">
    <property type="nucleotide sequence ID" value="NZ_BJNN01000108.1"/>
</dbReference>
<evidence type="ECO:0000313" key="3">
    <source>
        <dbReference type="EMBL" id="GEC64193.1"/>
    </source>
</evidence>
<dbReference type="EMBL" id="BJNN01000108">
    <property type="protein sequence ID" value="GEC64193.1"/>
    <property type="molecule type" value="Genomic_DNA"/>
</dbReference>
<dbReference type="Proteomes" id="UP000319478">
    <property type="component" value="Unassembled WGS sequence"/>
</dbReference>
<feature type="transmembrane region" description="Helical" evidence="2">
    <location>
        <begin position="98"/>
        <end position="125"/>
    </location>
</feature>
<feature type="coiled-coil region" evidence="1">
    <location>
        <begin position="18"/>
        <end position="45"/>
    </location>
</feature>
<keyword evidence="4" id="KW-1185">Reference proteome</keyword>
<accession>A0ABQ0SGH6</accession>
<name>A0ABQ0SGH6_NOVHA</name>
<keyword evidence="2" id="KW-1133">Transmembrane helix</keyword>
<proteinExistence type="predicted"/>
<evidence type="ECO:0000256" key="2">
    <source>
        <dbReference type="SAM" id="Phobius"/>
    </source>
</evidence>
<gene>
    <name evidence="3" type="ORF">GHA01_20420</name>
</gene>